<evidence type="ECO:0000313" key="2">
    <source>
        <dbReference type="Proteomes" id="UP000887013"/>
    </source>
</evidence>
<reference evidence="1" key="1">
    <citation type="submission" date="2020-08" db="EMBL/GenBank/DDBJ databases">
        <title>Multicomponent nature underlies the extraordinary mechanical properties of spider dragline silk.</title>
        <authorList>
            <person name="Kono N."/>
            <person name="Nakamura H."/>
            <person name="Mori M."/>
            <person name="Yoshida Y."/>
            <person name="Ohtoshi R."/>
            <person name="Malay A.D."/>
            <person name="Moran D.A.P."/>
            <person name="Tomita M."/>
            <person name="Numata K."/>
            <person name="Arakawa K."/>
        </authorList>
    </citation>
    <scope>NUCLEOTIDE SEQUENCE</scope>
</reference>
<proteinExistence type="predicted"/>
<dbReference type="OrthoDB" id="6432094at2759"/>
<dbReference type="EMBL" id="BMAW01032560">
    <property type="protein sequence ID" value="GFU26222.1"/>
    <property type="molecule type" value="Genomic_DNA"/>
</dbReference>
<name>A0A8X6QM25_NEPPI</name>
<accession>A0A8X6QM25</accession>
<sequence>MPAQFGVRHIKPISNAKLIQNRELRIITNSPIFIPRRILHDELKIDSIPQTIRKLSSSFYNSLSNHPNPTINCLDRPINLDLRRNHPNSAQITPNLF</sequence>
<protein>
    <submittedName>
        <fullName evidence="1">Uncharacterized protein</fullName>
    </submittedName>
</protein>
<keyword evidence="2" id="KW-1185">Reference proteome</keyword>
<dbReference type="AlphaFoldDB" id="A0A8X6QM25"/>
<dbReference type="Proteomes" id="UP000887013">
    <property type="component" value="Unassembled WGS sequence"/>
</dbReference>
<comment type="caution">
    <text evidence="1">The sequence shown here is derived from an EMBL/GenBank/DDBJ whole genome shotgun (WGS) entry which is preliminary data.</text>
</comment>
<evidence type="ECO:0000313" key="1">
    <source>
        <dbReference type="EMBL" id="GFU26222.1"/>
    </source>
</evidence>
<organism evidence="1 2">
    <name type="scientific">Nephila pilipes</name>
    <name type="common">Giant wood spider</name>
    <name type="synonym">Nephila maculata</name>
    <dbReference type="NCBI Taxonomy" id="299642"/>
    <lineage>
        <taxon>Eukaryota</taxon>
        <taxon>Metazoa</taxon>
        <taxon>Ecdysozoa</taxon>
        <taxon>Arthropoda</taxon>
        <taxon>Chelicerata</taxon>
        <taxon>Arachnida</taxon>
        <taxon>Araneae</taxon>
        <taxon>Araneomorphae</taxon>
        <taxon>Entelegynae</taxon>
        <taxon>Araneoidea</taxon>
        <taxon>Nephilidae</taxon>
        <taxon>Nephila</taxon>
    </lineage>
</organism>
<gene>
    <name evidence="1" type="ORF">NPIL_19241</name>
</gene>